<evidence type="ECO:0000256" key="2">
    <source>
        <dbReference type="ARBA" id="ARBA00022884"/>
    </source>
</evidence>
<dbReference type="SUPFAM" id="SSF54928">
    <property type="entry name" value="RNA-binding domain, RBD"/>
    <property type="match status" value="3"/>
</dbReference>
<dbReference type="AlphaFoldDB" id="S7XHE5"/>
<dbReference type="OMA" id="CQGVKLY"/>
<keyword evidence="4" id="KW-0175">Coiled coil</keyword>
<dbReference type="CDD" id="cd00590">
    <property type="entry name" value="RRM_SF"/>
    <property type="match status" value="2"/>
</dbReference>
<evidence type="ECO:0000259" key="5">
    <source>
        <dbReference type="PROSITE" id="PS50102"/>
    </source>
</evidence>
<keyword evidence="2 3" id="KW-0694">RNA-binding</keyword>
<dbReference type="VEuPathDB" id="MicrosporidiaDB:SLOPH_1469"/>
<sequence>MKDDKKKIEDNNAAIFVGGLKIDVVDSDVYKLFSKIGSILSMKIIKPTGENVGKYKNAYAYITYGNVEHAREAVEKLNFFKLNDSEIRVMSCDKSKIKGNLKANVFVKNLPKNCDNKTLHDTFSVFGEVLSCKVAIGNNAEPTGFGFVQYKDKTSAKKAVLFGSNSMMGSNKIKVEKYDKNVKESKKEVGGYFTNVFFKHIPSDSTEETIRPILEKYGEISSFCLPMKETGECKGFGFANYKEYENANIAIAELHDKQIFEDVPEQFYIQKAQMKQQREEELKKEIEKLSLSGQNYKKNLYVRNIPLEYDDESIKEIFKEFGTIVSILVEKDTIFSENKKFAFICFSTPDEASIAIEKGNEIIIDNNKLQVSFFKSKKERVYEKSSEHFGFNSEVPLMYHGIKPYGASTLVFKKTEYKPQRKAVDKKQLSGDLYTLVLSLAPTFQDKWKSLGIKDEKEFATKITNLLMEKSGSEVRNMIGLGNVLTQNISDTLSDIRENNEKK</sequence>
<dbReference type="STRING" id="1358809.S7XHE5"/>
<feature type="domain" description="RRM" evidence="5">
    <location>
        <begin position="103"/>
        <end position="180"/>
    </location>
</feature>
<evidence type="ECO:0000256" key="4">
    <source>
        <dbReference type="SAM" id="Coils"/>
    </source>
</evidence>
<feature type="domain" description="RRM" evidence="5">
    <location>
        <begin position="13"/>
        <end position="94"/>
    </location>
</feature>
<dbReference type="FunCoup" id="S7XHE5">
    <property type="interactions" value="183"/>
</dbReference>
<organism evidence="6 7">
    <name type="scientific">Spraguea lophii (strain 42_110)</name>
    <name type="common">Microsporidian parasite</name>
    <dbReference type="NCBI Taxonomy" id="1358809"/>
    <lineage>
        <taxon>Eukaryota</taxon>
        <taxon>Fungi</taxon>
        <taxon>Fungi incertae sedis</taxon>
        <taxon>Microsporidia</taxon>
        <taxon>Spragueidae</taxon>
        <taxon>Spraguea</taxon>
    </lineage>
</organism>
<dbReference type="SMART" id="SM00360">
    <property type="entry name" value="RRM"/>
    <property type="match status" value="4"/>
</dbReference>
<evidence type="ECO:0000256" key="1">
    <source>
        <dbReference type="ARBA" id="ARBA00022737"/>
    </source>
</evidence>
<dbReference type="PANTHER" id="PTHR24012">
    <property type="entry name" value="RNA BINDING PROTEIN"/>
    <property type="match status" value="1"/>
</dbReference>
<dbReference type="Pfam" id="PF00076">
    <property type="entry name" value="RRM_1"/>
    <property type="match status" value="4"/>
</dbReference>
<dbReference type="OrthoDB" id="19742at2759"/>
<dbReference type="InterPro" id="IPR000504">
    <property type="entry name" value="RRM_dom"/>
</dbReference>
<evidence type="ECO:0000313" key="6">
    <source>
        <dbReference type="EMBL" id="EPR78484.1"/>
    </source>
</evidence>
<dbReference type="InParanoid" id="S7XHE5"/>
<dbReference type="HOGENOM" id="CLU_012062_22_6_1"/>
<keyword evidence="7" id="KW-1185">Reference proteome</keyword>
<dbReference type="InterPro" id="IPR012677">
    <property type="entry name" value="Nucleotide-bd_a/b_plait_sf"/>
</dbReference>
<proteinExistence type="predicted"/>
<comment type="caution">
    <text evidence="6">The sequence shown here is derived from an EMBL/GenBank/DDBJ whole genome shotgun (WGS) entry which is preliminary data.</text>
</comment>
<dbReference type="PROSITE" id="PS50102">
    <property type="entry name" value="RRM"/>
    <property type="match status" value="4"/>
</dbReference>
<reference evidence="7" key="1">
    <citation type="journal article" date="2013" name="PLoS Genet.">
        <title>The genome of Spraguea lophii and the basis of host-microsporidian interactions.</title>
        <authorList>
            <person name="Campbell S.E."/>
            <person name="Williams T.A."/>
            <person name="Yousuf A."/>
            <person name="Soanes D.M."/>
            <person name="Paszkiewicz K.H."/>
            <person name="Williams B.A.P."/>
        </authorList>
    </citation>
    <scope>NUCLEOTIDE SEQUENCE [LARGE SCALE GENOMIC DNA]</scope>
    <source>
        <strain evidence="7">42_110</strain>
    </source>
</reference>
<dbReference type="Gene3D" id="3.30.70.330">
    <property type="match status" value="4"/>
</dbReference>
<feature type="domain" description="RRM" evidence="5">
    <location>
        <begin position="298"/>
        <end position="376"/>
    </location>
</feature>
<evidence type="ECO:0000256" key="3">
    <source>
        <dbReference type="PROSITE-ProRule" id="PRU00176"/>
    </source>
</evidence>
<accession>S7XHE5</accession>
<keyword evidence="1" id="KW-0677">Repeat</keyword>
<dbReference type="GO" id="GO:0003723">
    <property type="term" value="F:RNA binding"/>
    <property type="evidence" value="ECO:0007669"/>
    <property type="project" value="UniProtKB-UniRule"/>
</dbReference>
<dbReference type="Proteomes" id="UP000014978">
    <property type="component" value="Unassembled WGS sequence"/>
</dbReference>
<protein>
    <submittedName>
        <fullName evidence="6">Poly(A)-binding protein</fullName>
    </submittedName>
</protein>
<dbReference type="EMBL" id="ATCN01000752">
    <property type="protein sequence ID" value="EPR78484.1"/>
    <property type="molecule type" value="Genomic_DNA"/>
</dbReference>
<name>S7XHE5_SPRLO</name>
<feature type="coiled-coil region" evidence="4">
    <location>
        <begin position="269"/>
        <end position="299"/>
    </location>
</feature>
<evidence type="ECO:0000313" key="7">
    <source>
        <dbReference type="Proteomes" id="UP000014978"/>
    </source>
</evidence>
<dbReference type="InterPro" id="IPR035979">
    <property type="entry name" value="RBD_domain_sf"/>
</dbReference>
<gene>
    <name evidence="6" type="ORF">SLOPH_1469</name>
</gene>
<feature type="domain" description="RRM" evidence="5">
    <location>
        <begin position="194"/>
        <end position="274"/>
    </location>
</feature>